<keyword evidence="1" id="KW-0472">Membrane</keyword>
<evidence type="ECO:0000313" key="2">
    <source>
        <dbReference type="EMBL" id="AGS51752.1"/>
    </source>
</evidence>
<accession>A0A806JYU0</accession>
<name>A0A806JYU0_9BACT</name>
<evidence type="ECO:0008006" key="3">
    <source>
        <dbReference type="Google" id="ProtNLM"/>
    </source>
</evidence>
<evidence type="ECO:0000256" key="1">
    <source>
        <dbReference type="SAM" id="Phobius"/>
    </source>
</evidence>
<dbReference type="PROSITE" id="PS51257">
    <property type="entry name" value="PROKAR_LIPOPROTEIN"/>
    <property type="match status" value="1"/>
</dbReference>
<sequence>MEAWREYRKKYYYIFYMLNLLVWVIGVLTIFVSCASNPSQMERGELYSVDGLEAAYQNLIGISAKTAAPDSVLLLLTDDSRFWLENIEQAALYEDSVSVEQRQFHEILVIITYRLLLREHVLSEYPDYRMLRFALGEQGILRRSKDLKMGPFDIKNDRGSRGLKDSPRVPIMIFKWDELRWKLDLPETIKLLTRGLETIGVKRNQSNSKLAIYLVQKYYHNIFFNINETLMHPVPSI</sequence>
<reference evidence="2" key="1">
    <citation type="submission" date="2012-03" db="EMBL/GenBank/DDBJ databases">
        <title>Functional metagenomics reveals considerable lignocellulase gene clusters in the gut microbiome of a wood-feeding higher termite.</title>
        <authorList>
            <person name="Liu N."/>
        </authorList>
    </citation>
    <scope>NUCLEOTIDE SEQUENCE</scope>
</reference>
<feature type="transmembrane region" description="Helical" evidence="1">
    <location>
        <begin position="12"/>
        <end position="32"/>
    </location>
</feature>
<protein>
    <recommendedName>
        <fullName evidence="3">Lipoprotein</fullName>
    </recommendedName>
</protein>
<keyword evidence="1" id="KW-0812">Transmembrane</keyword>
<keyword evidence="1" id="KW-1133">Transmembrane helix</keyword>
<dbReference type="EMBL" id="JQ844170">
    <property type="protein sequence ID" value="AGS51752.1"/>
    <property type="molecule type" value="Genomic_DNA"/>
</dbReference>
<organism evidence="2">
    <name type="scientific">uncultured bacterium contig00046</name>
    <dbReference type="NCBI Taxonomy" id="1181532"/>
    <lineage>
        <taxon>Bacteria</taxon>
        <taxon>environmental samples</taxon>
    </lineage>
</organism>
<proteinExistence type="predicted"/>
<dbReference type="AlphaFoldDB" id="A0A806JYU0"/>